<evidence type="ECO:0000256" key="1">
    <source>
        <dbReference type="PIRNR" id="PIRNR000897"/>
    </source>
</evidence>
<feature type="signal peptide" evidence="2">
    <location>
        <begin position="1"/>
        <end position="29"/>
    </location>
</feature>
<evidence type="ECO:0000313" key="5">
    <source>
        <dbReference type="Proteomes" id="UP000253772"/>
    </source>
</evidence>
<dbReference type="InterPro" id="IPR036938">
    <property type="entry name" value="PAP2/HPO_sf"/>
</dbReference>
<keyword evidence="2" id="KW-0732">Signal</keyword>
<sequence length="290" mass="30360">MSDRSLISPRPARLAVLALTISAAAGLFAGCAANPSAQSATSAKVPELRPGIPAGYLAPEARPDSLALVPPPPAAESVAFALDKDTARLAQTQWAKPGSARWKQAQLDADLSFPAAAGTFSCALNAPVSEAQTPRLYMLLRRTLVDAGLATYRAKDRYNRTRPFVATHTSSCTPGEEAKLAKDGSYPSGHSAAGWAWALVLTEVAPDRADAILARGRAFGQSRIACNVHWQSDVNEGRMVAAATVARMHADPVFEADLAAARDELAKVRAQGLPPVRDCAAEAAALTATP</sequence>
<evidence type="ECO:0000256" key="2">
    <source>
        <dbReference type="SAM" id="SignalP"/>
    </source>
</evidence>
<dbReference type="EMBL" id="CP037901">
    <property type="protein sequence ID" value="QBP13178.1"/>
    <property type="molecule type" value="Genomic_DNA"/>
</dbReference>
<dbReference type="RefSeq" id="WP_017511175.1">
    <property type="nucleotide sequence ID" value="NZ_CP037901.1"/>
</dbReference>
<dbReference type="SUPFAM" id="SSF48317">
    <property type="entry name" value="Acid phosphatase/Vanadium-dependent haloperoxidase"/>
    <property type="match status" value="1"/>
</dbReference>
<gene>
    <name evidence="4" type="ORF">DDF84_026435</name>
</gene>
<feature type="domain" description="Phosphatidic acid phosphatase type 2/haloperoxidase" evidence="3">
    <location>
        <begin position="137"/>
        <end position="249"/>
    </location>
</feature>
<evidence type="ECO:0000313" key="4">
    <source>
        <dbReference type="EMBL" id="QBP13178.1"/>
    </source>
</evidence>
<dbReference type="PROSITE" id="PS51257">
    <property type="entry name" value="PROKAR_LIPOPROTEIN"/>
    <property type="match status" value="1"/>
</dbReference>
<accession>A0A482IW34</accession>
<proteinExistence type="inferred from homology"/>
<organism evidence="4 5">
    <name type="scientific">Cupriavidus metallidurans</name>
    <dbReference type="NCBI Taxonomy" id="119219"/>
    <lineage>
        <taxon>Bacteria</taxon>
        <taxon>Pseudomonadati</taxon>
        <taxon>Pseudomonadota</taxon>
        <taxon>Betaproteobacteria</taxon>
        <taxon>Burkholderiales</taxon>
        <taxon>Burkholderiaceae</taxon>
        <taxon>Cupriavidus</taxon>
    </lineage>
</organism>
<dbReference type="Proteomes" id="UP000253772">
    <property type="component" value="Chromosome c2"/>
</dbReference>
<evidence type="ECO:0000259" key="3">
    <source>
        <dbReference type="SMART" id="SM00014"/>
    </source>
</evidence>
<dbReference type="EC" id="3.1.3.2" evidence="1"/>
<dbReference type="Gene3D" id="1.20.144.10">
    <property type="entry name" value="Phosphatidic acid phosphatase type 2/haloperoxidase"/>
    <property type="match status" value="1"/>
</dbReference>
<dbReference type="PRINTS" id="PR00483">
    <property type="entry name" value="BACPHPHTASE"/>
</dbReference>
<keyword evidence="1" id="KW-0378">Hydrolase</keyword>
<feature type="chain" id="PRO_5019807148" description="Acid phosphatase" evidence="2">
    <location>
        <begin position="30"/>
        <end position="290"/>
    </location>
</feature>
<name>A0A482IW34_9BURK</name>
<dbReference type="Pfam" id="PF01569">
    <property type="entry name" value="PAP2"/>
    <property type="match status" value="1"/>
</dbReference>
<dbReference type="CDD" id="cd03397">
    <property type="entry name" value="PAP2_acid_phosphatase"/>
    <property type="match status" value="1"/>
</dbReference>
<dbReference type="SMART" id="SM00014">
    <property type="entry name" value="acidPPc"/>
    <property type="match status" value="1"/>
</dbReference>
<dbReference type="GO" id="GO:0030288">
    <property type="term" value="C:outer membrane-bounded periplasmic space"/>
    <property type="evidence" value="ECO:0007669"/>
    <property type="project" value="InterPro"/>
</dbReference>
<dbReference type="InterPro" id="IPR000326">
    <property type="entry name" value="PAP2/HPO"/>
</dbReference>
<comment type="similarity">
    <text evidence="1">Belongs to the class A bacterial acid phosphatase family.</text>
</comment>
<comment type="catalytic activity">
    <reaction evidence="1">
        <text>a phosphate monoester + H2O = an alcohol + phosphate</text>
        <dbReference type="Rhea" id="RHEA:15017"/>
        <dbReference type="ChEBI" id="CHEBI:15377"/>
        <dbReference type="ChEBI" id="CHEBI:30879"/>
        <dbReference type="ChEBI" id="CHEBI:43474"/>
        <dbReference type="ChEBI" id="CHEBI:67140"/>
        <dbReference type="EC" id="3.1.3.2"/>
    </reaction>
</comment>
<dbReference type="GO" id="GO:0003993">
    <property type="term" value="F:acid phosphatase activity"/>
    <property type="evidence" value="ECO:0007669"/>
    <property type="project" value="UniProtKB-EC"/>
</dbReference>
<dbReference type="OrthoDB" id="9780507at2"/>
<dbReference type="AlphaFoldDB" id="A0A482IW34"/>
<reference evidence="4 5" key="1">
    <citation type="submission" date="2019-03" db="EMBL/GenBank/DDBJ databases">
        <title>Comparative insights into the high quality Complete genome sequence of highly metal resistant Cupriavidus metallidurans strain BS1 isolated from a gold-copper mine.</title>
        <authorList>
            <person name="Mazhar H.S."/>
            <person name="Rensing C."/>
        </authorList>
    </citation>
    <scope>NUCLEOTIDE SEQUENCE [LARGE SCALE GENOMIC DNA]</scope>
    <source>
        <strain evidence="4 5">BS1</strain>
    </source>
</reference>
<dbReference type="PIRSF" id="PIRSF000897">
    <property type="entry name" value="Acid_Ptase_ClsA"/>
    <property type="match status" value="1"/>
</dbReference>
<dbReference type="InterPro" id="IPR001011">
    <property type="entry name" value="Acid_Pase_classA_bac"/>
</dbReference>
<protein>
    <recommendedName>
        <fullName evidence="1">Acid phosphatase</fullName>
        <ecNumber evidence="1">3.1.3.2</ecNumber>
    </recommendedName>
</protein>